<dbReference type="AlphaFoldDB" id="A0AB35X1A3"/>
<keyword evidence="2" id="KW-1185">Reference proteome</keyword>
<evidence type="ECO:0000313" key="2">
    <source>
        <dbReference type="Proteomes" id="UP001307839"/>
    </source>
</evidence>
<dbReference type="EMBL" id="JAZDQP010000044">
    <property type="protein sequence ID" value="MEE1869988.1"/>
    <property type="molecule type" value="Genomic_DNA"/>
</dbReference>
<organism evidence="1 2">
    <name type="scientific">Pseudomonas auratipiscis</name>
    <dbReference type="NCBI Taxonomy" id="3115853"/>
    <lineage>
        <taxon>Bacteria</taxon>
        <taxon>Pseudomonadati</taxon>
        <taxon>Pseudomonadota</taxon>
        <taxon>Gammaproteobacteria</taxon>
        <taxon>Pseudomonadales</taxon>
        <taxon>Pseudomonadaceae</taxon>
        <taxon>Pseudomonas</taxon>
    </lineage>
</organism>
<sequence length="87" mass="9053">MQTVWSGHGEATALGQRGAIGATAIDKVFLEDGQFAAFDIQAVEGYRVIEVGDIQHQVGGRRVAIGILQGVGEGLDAGTTTVQVDEV</sequence>
<evidence type="ECO:0000313" key="1">
    <source>
        <dbReference type="EMBL" id="MEE1869988.1"/>
    </source>
</evidence>
<dbReference type="Proteomes" id="UP001307839">
    <property type="component" value="Unassembled WGS sequence"/>
</dbReference>
<reference evidence="1 2" key="1">
    <citation type="submission" date="2024-01" db="EMBL/GenBank/DDBJ databases">
        <title>Unpublished Manusciprt.</title>
        <authorList>
            <person name="Duman M."/>
            <person name="Valdes E.G."/>
            <person name="Ajmi N."/>
            <person name="Altun S."/>
            <person name="Saticioglu I.B."/>
        </authorList>
    </citation>
    <scope>NUCLEOTIDE SEQUENCE [LARGE SCALE GENOMIC DNA]</scope>
    <source>
        <strain evidence="1 2">120P</strain>
    </source>
</reference>
<feature type="non-terminal residue" evidence="1">
    <location>
        <position position="87"/>
    </location>
</feature>
<name>A0AB35X1A3_9PSED</name>
<protein>
    <submittedName>
        <fullName evidence="1">Uncharacterized protein</fullName>
    </submittedName>
</protein>
<proteinExistence type="predicted"/>
<accession>A0AB35X1A3</accession>
<comment type="caution">
    <text evidence="1">The sequence shown here is derived from an EMBL/GenBank/DDBJ whole genome shotgun (WGS) entry which is preliminary data.</text>
</comment>
<gene>
    <name evidence="1" type="ORF">V0R53_26825</name>
</gene>